<dbReference type="WBParaSite" id="PEQ_0000198401-mRNA-1">
    <property type="protein sequence ID" value="PEQ_0000198401-mRNA-1"/>
    <property type="gene ID" value="PEQ_0000198401"/>
</dbReference>
<evidence type="ECO:0000313" key="1">
    <source>
        <dbReference type="Proteomes" id="UP000887564"/>
    </source>
</evidence>
<keyword evidence="1" id="KW-1185">Reference proteome</keyword>
<name>A0A914R5T9_PAREQ</name>
<dbReference type="AlphaFoldDB" id="A0A914R5T9"/>
<organism evidence="1 2">
    <name type="scientific">Parascaris equorum</name>
    <name type="common">Equine roundworm</name>
    <dbReference type="NCBI Taxonomy" id="6256"/>
    <lineage>
        <taxon>Eukaryota</taxon>
        <taxon>Metazoa</taxon>
        <taxon>Ecdysozoa</taxon>
        <taxon>Nematoda</taxon>
        <taxon>Chromadorea</taxon>
        <taxon>Rhabditida</taxon>
        <taxon>Spirurina</taxon>
        <taxon>Ascaridomorpha</taxon>
        <taxon>Ascaridoidea</taxon>
        <taxon>Ascarididae</taxon>
        <taxon>Parascaris</taxon>
    </lineage>
</organism>
<proteinExistence type="predicted"/>
<protein>
    <submittedName>
        <fullName evidence="2">Uncharacterized protein</fullName>
    </submittedName>
</protein>
<sequence length="54" mass="6156">MCCAPVSSLCHFASCCEWDFMESSSLLHNYQTMLALLQLLVACITKRTFETKHI</sequence>
<dbReference type="Proteomes" id="UP000887564">
    <property type="component" value="Unplaced"/>
</dbReference>
<evidence type="ECO:0000313" key="2">
    <source>
        <dbReference type="WBParaSite" id="PEQ_0000198401-mRNA-1"/>
    </source>
</evidence>
<reference evidence="2" key="1">
    <citation type="submission" date="2022-11" db="UniProtKB">
        <authorList>
            <consortium name="WormBaseParasite"/>
        </authorList>
    </citation>
    <scope>IDENTIFICATION</scope>
</reference>
<accession>A0A914R5T9</accession>